<accession>A0A1Z1FFL6</accession>
<keyword evidence="8" id="KW-1185">Reference proteome</keyword>
<feature type="transmembrane region" description="Helical" evidence="6">
    <location>
        <begin position="92"/>
        <end position="110"/>
    </location>
</feature>
<dbReference type="Pfam" id="PF02588">
    <property type="entry name" value="YitT_membrane"/>
    <property type="match status" value="1"/>
</dbReference>
<keyword evidence="2" id="KW-1003">Cell membrane</keyword>
<feature type="transmembrane region" description="Helical" evidence="6">
    <location>
        <begin position="21"/>
        <end position="39"/>
    </location>
</feature>
<gene>
    <name evidence="7" type="ORF">A9D14_12695</name>
</gene>
<dbReference type="EMBL" id="CP019602">
    <property type="protein sequence ID" value="ARU17520.1"/>
    <property type="molecule type" value="Genomic_DNA"/>
</dbReference>
<keyword evidence="3 6" id="KW-0812">Transmembrane</keyword>
<evidence type="ECO:0000256" key="1">
    <source>
        <dbReference type="ARBA" id="ARBA00004651"/>
    </source>
</evidence>
<evidence type="ECO:0000256" key="6">
    <source>
        <dbReference type="SAM" id="Phobius"/>
    </source>
</evidence>
<name>A0A1Z1FFL6_9SPHN</name>
<dbReference type="PANTHER" id="PTHR33545">
    <property type="entry name" value="UPF0750 MEMBRANE PROTEIN YITT-RELATED"/>
    <property type="match status" value="1"/>
</dbReference>
<keyword evidence="5 6" id="KW-0472">Membrane</keyword>
<evidence type="ECO:0008006" key="9">
    <source>
        <dbReference type="Google" id="ProtNLM"/>
    </source>
</evidence>
<dbReference type="PANTHER" id="PTHR33545:SF5">
    <property type="entry name" value="UPF0750 MEMBRANE PROTEIN YITT"/>
    <property type="match status" value="1"/>
</dbReference>
<feature type="transmembrane region" description="Helical" evidence="6">
    <location>
        <begin position="59"/>
        <end position="80"/>
    </location>
</feature>
<evidence type="ECO:0000256" key="4">
    <source>
        <dbReference type="ARBA" id="ARBA00022989"/>
    </source>
</evidence>
<organism evidence="7 8">
    <name type="scientific">Croceicoccus marinus</name>
    <dbReference type="NCBI Taxonomy" id="450378"/>
    <lineage>
        <taxon>Bacteria</taxon>
        <taxon>Pseudomonadati</taxon>
        <taxon>Pseudomonadota</taxon>
        <taxon>Alphaproteobacteria</taxon>
        <taxon>Sphingomonadales</taxon>
        <taxon>Erythrobacteraceae</taxon>
        <taxon>Croceicoccus</taxon>
    </lineage>
</organism>
<comment type="subcellular location">
    <subcellularLocation>
        <location evidence="1">Cell membrane</location>
        <topology evidence="1">Multi-pass membrane protein</topology>
    </subcellularLocation>
</comment>
<evidence type="ECO:0000313" key="8">
    <source>
        <dbReference type="Proteomes" id="UP000195807"/>
    </source>
</evidence>
<evidence type="ECO:0000256" key="3">
    <source>
        <dbReference type="ARBA" id="ARBA00022692"/>
    </source>
</evidence>
<dbReference type="AlphaFoldDB" id="A0A1Z1FFL6"/>
<evidence type="ECO:0000313" key="7">
    <source>
        <dbReference type="EMBL" id="ARU17520.1"/>
    </source>
</evidence>
<sequence>MTDSAPHPAARDRMRHSLAEDCYAIVIGSSMIAFAVVLLKQAGLVTGGMAGVALLASYLVPVPATTLFIVINIPFFFLAARVMGRAFALKTLLANAAIMVLGLVVPWGIVTERVDPVFAALLGGWMAGLGILSLARHGAGVGGSGIVALALMKTKGWNAGRTQMIGDAVIVSASLVTLDWKPFVISVLSALAINSILMVNHRPGRYVGH</sequence>
<dbReference type="InterPro" id="IPR003740">
    <property type="entry name" value="YitT"/>
</dbReference>
<dbReference type="KEGG" id="cman:A9D14_12695"/>
<evidence type="ECO:0000256" key="2">
    <source>
        <dbReference type="ARBA" id="ARBA00022475"/>
    </source>
</evidence>
<reference evidence="7 8" key="1">
    <citation type="submission" date="2017-01" db="EMBL/GenBank/DDBJ databases">
        <title>Complete genome sequence of esterase-producing bacterium Croceicoccus marinus E4A9.</title>
        <authorList>
            <person name="Wu Y.-H."/>
            <person name="Cheng H."/>
            <person name="Xu L."/>
            <person name="Huo Y.-Y."/>
            <person name="Wang C.-S."/>
            <person name="Xu X.-W."/>
        </authorList>
    </citation>
    <scope>NUCLEOTIDE SEQUENCE [LARGE SCALE GENOMIC DNA]</scope>
    <source>
        <strain evidence="7 8">E4A9</strain>
    </source>
</reference>
<keyword evidence="4 6" id="KW-1133">Transmembrane helix</keyword>
<dbReference type="GO" id="GO:0005886">
    <property type="term" value="C:plasma membrane"/>
    <property type="evidence" value="ECO:0007669"/>
    <property type="project" value="UniProtKB-SubCell"/>
</dbReference>
<protein>
    <recommendedName>
        <fullName evidence="9">YitT family protein</fullName>
    </recommendedName>
</protein>
<dbReference type="InterPro" id="IPR051461">
    <property type="entry name" value="UPF0750_membrane"/>
</dbReference>
<dbReference type="Proteomes" id="UP000195807">
    <property type="component" value="Chromosome"/>
</dbReference>
<proteinExistence type="predicted"/>
<evidence type="ECO:0000256" key="5">
    <source>
        <dbReference type="ARBA" id="ARBA00023136"/>
    </source>
</evidence>